<keyword evidence="15" id="KW-1185">Reference proteome</keyword>
<dbReference type="PANTHER" id="PTHR43071:SF1">
    <property type="entry name" value="2-AMINO-4-HYDROXY-6-HYDROXYMETHYLDIHYDROPTERIDINE PYROPHOSPHOKINASE"/>
    <property type="match status" value="1"/>
</dbReference>
<evidence type="ECO:0000256" key="11">
    <source>
        <dbReference type="ARBA" id="ARBA00029766"/>
    </source>
</evidence>
<dbReference type="CDD" id="cd00483">
    <property type="entry name" value="HPPK"/>
    <property type="match status" value="1"/>
</dbReference>
<evidence type="ECO:0000256" key="5">
    <source>
        <dbReference type="ARBA" id="ARBA00022679"/>
    </source>
</evidence>
<gene>
    <name evidence="14" type="primary">sulD</name>
    <name evidence="14" type="ORF">ElP_54160</name>
</gene>
<dbReference type="SUPFAM" id="SSF55083">
    <property type="entry name" value="6-hydroxymethyl-7,8-dihydropterin pyrophosphokinase, HPPK"/>
    <property type="match status" value="1"/>
</dbReference>
<dbReference type="GO" id="GO:0003848">
    <property type="term" value="F:2-amino-4-hydroxy-6-hydroxymethyldihydropteridine diphosphokinase activity"/>
    <property type="evidence" value="ECO:0007669"/>
    <property type="project" value="UniProtKB-EC"/>
</dbReference>
<reference evidence="14 15" key="1">
    <citation type="submission" date="2019-02" db="EMBL/GenBank/DDBJ databases">
        <title>Deep-cultivation of Planctomycetes and their phenomic and genomic characterization uncovers novel biology.</title>
        <authorList>
            <person name="Wiegand S."/>
            <person name="Jogler M."/>
            <person name="Boedeker C."/>
            <person name="Pinto D."/>
            <person name="Vollmers J."/>
            <person name="Rivas-Marin E."/>
            <person name="Kohn T."/>
            <person name="Peeters S.H."/>
            <person name="Heuer A."/>
            <person name="Rast P."/>
            <person name="Oberbeckmann S."/>
            <person name="Bunk B."/>
            <person name="Jeske O."/>
            <person name="Meyerdierks A."/>
            <person name="Storesund J.E."/>
            <person name="Kallscheuer N."/>
            <person name="Luecker S."/>
            <person name="Lage O.M."/>
            <person name="Pohl T."/>
            <person name="Merkel B.J."/>
            <person name="Hornburger P."/>
            <person name="Mueller R.-W."/>
            <person name="Bruemmer F."/>
            <person name="Labrenz M."/>
            <person name="Spormann A.M."/>
            <person name="Op den Camp H."/>
            <person name="Overmann J."/>
            <person name="Amann R."/>
            <person name="Jetten M.S.M."/>
            <person name="Mascher T."/>
            <person name="Medema M.H."/>
            <person name="Devos D.P."/>
            <person name="Kaster A.-K."/>
            <person name="Ovreas L."/>
            <person name="Rohde M."/>
            <person name="Galperin M.Y."/>
            <person name="Jogler C."/>
        </authorList>
    </citation>
    <scope>NUCLEOTIDE SEQUENCE [LARGE SCALE GENOMIC DNA]</scope>
    <source>
        <strain evidence="14 15">ElP</strain>
    </source>
</reference>
<dbReference type="GO" id="GO:0046654">
    <property type="term" value="P:tetrahydrofolate biosynthetic process"/>
    <property type="evidence" value="ECO:0007669"/>
    <property type="project" value="UniProtKB-UniPathway"/>
</dbReference>
<dbReference type="NCBIfam" id="TIGR01498">
    <property type="entry name" value="folK"/>
    <property type="match status" value="1"/>
</dbReference>
<evidence type="ECO:0000256" key="7">
    <source>
        <dbReference type="ARBA" id="ARBA00022777"/>
    </source>
</evidence>
<dbReference type="Proteomes" id="UP000317835">
    <property type="component" value="Chromosome"/>
</dbReference>
<dbReference type="EMBL" id="CP036426">
    <property type="protein sequence ID" value="QDV37476.1"/>
    <property type="molecule type" value="Genomic_DNA"/>
</dbReference>
<dbReference type="GO" id="GO:0046656">
    <property type="term" value="P:folic acid biosynthetic process"/>
    <property type="evidence" value="ECO:0007669"/>
    <property type="project" value="UniProtKB-KW"/>
</dbReference>
<keyword evidence="6" id="KW-0547">Nucleotide-binding</keyword>
<evidence type="ECO:0000313" key="15">
    <source>
        <dbReference type="Proteomes" id="UP000317835"/>
    </source>
</evidence>
<dbReference type="InterPro" id="IPR035907">
    <property type="entry name" value="Hppk_sf"/>
</dbReference>
<evidence type="ECO:0000256" key="9">
    <source>
        <dbReference type="ARBA" id="ARBA00022909"/>
    </source>
</evidence>
<comment type="function">
    <text evidence="10">Catalyzes the transfer of pyrophosphate from adenosine triphosphate (ATP) to 6-hydroxymethyl-7,8-dihydropterin, an enzymatic step in folate biosynthesis pathway.</text>
</comment>
<dbReference type="AlphaFoldDB" id="A0A518H9R1"/>
<comment type="pathway">
    <text evidence="1">Cofactor biosynthesis; tetrahydrofolate biosynthesis; 2-amino-4-hydroxy-6-hydroxymethyl-7,8-dihydropteridine diphosphate from 7,8-dihydroneopterin triphosphate: step 4/4.</text>
</comment>
<sequence>MGMTPALITLGSNLGDRRATFKRAIADLDAAPGVVVRAVSRYHTTAPVGGPGGQGAFLNAAAALEVTLDPFELHRLLLEIERRAGRVREVRWDARTLDLDLILFGDRIIDSPDLTVPHPRFAVRRFVLAPMAKVAPHARDPITHRTVRELLAQLDRRPGLVAIDRGADPGLARSIALDVAERLDAGPPLDLHQGISAGDRDPNELTDSERYELTLERLDRIEATARLLDAERTRVRKSAPSSWLVSDCDLSRELDRASMILFPEPPDGPTTMAGNPRRLLIRAAEVAGAIQGAPSPTVAVILGWDRPYRDLGESSRGGALLVPESGDREGIVSEVLAACEASRSGSGSA</sequence>
<accession>A0A518H9R1</accession>
<organism evidence="14 15">
    <name type="scientific">Tautonia plasticadhaerens</name>
    <dbReference type="NCBI Taxonomy" id="2527974"/>
    <lineage>
        <taxon>Bacteria</taxon>
        <taxon>Pseudomonadati</taxon>
        <taxon>Planctomycetota</taxon>
        <taxon>Planctomycetia</taxon>
        <taxon>Isosphaerales</taxon>
        <taxon>Isosphaeraceae</taxon>
        <taxon>Tautonia</taxon>
    </lineage>
</organism>
<dbReference type="RefSeq" id="WP_231749270.1">
    <property type="nucleotide sequence ID" value="NZ_CP036426.1"/>
</dbReference>
<dbReference type="InterPro" id="IPR000550">
    <property type="entry name" value="Hppk"/>
</dbReference>
<dbReference type="GO" id="GO:0005524">
    <property type="term" value="F:ATP binding"/>
    <property type="evidence" value="ECO:0007669"/>
    <property type="project" value="UniProtKB-KW"/>
</dbReference>
<dbReference type="KEGG" id="tpla:ElP_54160"/>
<evidence type="ECO:0000256" key="6">
    <source>
        <dbReference type="ARBA" id="ARBA00022741"/>
    </source>
</evidence>
<keyword evidence="8" id="KW-0067">ATP-binding</keyword>
<name>A0A518H9R1_9BACT</name>
<keyword evidence="7" id="KW-0418">Kinase</keyword>
<dbReference type="PANTHER" id="PTHR43071">
    <property type="entry name" value="2-AMINO-4-HYDROXY-6-HYDROXYMETHYLDIHYDROPTERIDINE PYROPHOSPHOKINASE"/>
    <property type="match status" value="1"/>
</dbReference>
<proteinExistence type="inferred from homology"/>
<evidence type="ECO:0000313" key="14">
    <source>
        <dbReference type="EMBL" id="QDV37476.1"/>
    </source>
</evidence>
<dbReference type="EC" id="2.7.6.3" evidence="3"/>
<evidence type="ECO:0000259" key="13">
    <source>
        <dbReference type="Pfam" id="PF01288"/>
    </source>
</evidence>
<keyword evidence="5" id="KW-0808">Transferase</keyword>
<evidence type="ECO:0000256" key="12">
    <source>
        <dbReference type="ARBA" id="ARBA00033413"/>
    </source>
</evidence>
<dbReference type="GO" id="GO:0016301">
    <property type="term" value="F:kinase activity"/>
    <property type="evidence" value="ECO:0007669"/>
    <property type="project" value="UniProtKB-KW"/>
</dbReference>
<dbReference type="Gene3D" id="3.30.70.560">
    <property type="entry name" value="7,8-Dihydro-6-hydroxymethylpterin-pyrophosphokinase HPPK"/>
    <property type="match status" value="1"/>
</dbReference>
<evidence type="ECO:0000256" key="3">
    <source>
        <dbReference type="ARBA" id="ARBA00013253"/>
    </source>
</evidence>
<evidence type="ECO:0000256" key="2">
    <source>
        <dbReference type="ARBA" id="ARBA00005810"/>
    </source>
</evidence>
<evidence type="ECO:0000256" key="10">
    <source>
        <dbReference type="ARBA" id="ARBA00029409"/>
    </source>
</evidence>
<protein>
    <recommendedName>
        <fullName evidence="4">2-amino-4-hydroxy-6-hydroxymethyldihydropteridine pyrophosphokinase</fullName>
        <ecNumber evidence="3">2.7.6.3</ecNumber>
    </recommendedName>
    <alternativeName>
        <fullName evidence="11">6-hydroxymethyl-7,8-dihydropterin pyrophosphokinase</fullName>
    </alternativeName>
    <alternativeName>
        <fullName evidence="12">7,8-dihydro-6-hydroxymethylpterin-pyrophosphokinase</fullName>
    </alternativeName>
</protein>
<dbReference type="UniPathway" id="UPA00077">
    <property type="reaction ID" value="UER00155"/>
</dbReference>
<evidence type="ECO:0000256" key="8">
    <source>
        <dbReference type="ARBA" id="ARBA00022840"/>
    </source>
</evidence>
<keyword evidence="9" id="KW-0289">Folate biosynthesis</keyword>
<evidence type="ECO:0000256" key="1">
    <source>
        <dbReference type="ARBA" id="ARBA00005051"/>
    </source>
</evidence>
<feature type="domain" description="7,8-dihydro-6-hydroxymethylpterin-pyrophosphokinase" evidence="13">
    <location>
        <begin position="8"/>
        <end position="136"/>
    </location>
</feature>
<evidence type="ECO:0000256" key="4">
    <source>
        <dbReference type="ARBA" id="ARBA00016218"/>
    </source>
</evidence>
<comment type="similarity">
    <text evidence="2">Belongs to the HPPK family.</text>
</comment>
<dbReference type="Pfam" id="PF01288">
    <property type="entry name" value="HPPK"/>
    <property type="match status" value="1"/>
</dbReference>